<name>A0A365YFU8_9MICC</name>
<reference evidence="2 3" key="1">
    <citation type="submission" date="2018-01" db="EMBL/GenBank/DDBJ databases">
        <title>Glutamicibacter soli strain NHPC-3 Whole genome sequence and assembly.</title>
        <authorList>
            <person name="Choudhury P."/>
            <person name="Gupta D."/>
            <person name="Sengupta K."/>
            <person name="Jawed A."/>
            <person name="Sultana N."/>
            <person name="Saha P."/>
        </authorList>
    </citation>
    <scope>NUCLEOTIDE SEQUENCE [LARGE SCALE GENOMIC DNA]</scope>
    <source>
        <strain evidence="2 3">NHPC-3</strain>
    </source>
</reference>
<accession>A0A365YFU8</accession>
<dbReference type="EMBL" id="POAF01000004">
    <property type="protein sequence ID" value="RBM01160.1"/>
    <property type="molecule type" value="Genomic_DNA"/>
</dbReference>
<proteinExistence type="predicted"/>
<dbReference type="RefSeq" id="WP_113607346.1">
    <property type="nucleotide sequence ID" value="NZ_POAF01000004.1"/>
</dbReference>
<dbReference type="AlphaFoldDB" id="A0A365YFU8"/>
<comment type="caution">
    <text evidence="2">The sequence shown here is derived from an EMBL/GenBank/DDBJ whole genome shotgun (WGS) entry which is preliminary data.</text>
</comment>
<evidence type="ECO:0000313" key="2">
    <source>
        <dbReference type="EMBL" id="RBM01160.1"/>
    </source>
</evidence>
<evidence type="ECO:0000313" key="1">
    <source>
        <dbReference type="EMBL" id="NAZ16291.1"/>
    </source>
</evidence>
<dbReference type="Proteomes" id="UP000252167">
    <property type="component" value="Unassembled WGS sequence"/>
</dbReference>
<sequence>MSNREQELDTAMQQVRCIECLAKVQVRKSAWEQTSVQWTDEALDLCRERPARATGNLPRDQFVGCETLRAAVRDETVQGNLKLADRAAAS</sequence>
<gene>
    <name evidence="2" type="ORF">C1H84_10280</name>
    <name evidence="1" type="ORF">GT020_09465</name>
</gene>
<dbReference type="EMBL" id="WYDN01000007">
    <property type="protein sequence ID" value="NAZ16291.1"/>
    <property type="molecule type" value="Genomic_DNA"/>
</dbReference>
<protein>
    <submittedName>
        <fullName evidence="2">Ferredoxin</fullName>
    </submittedName>
</protein>
<organism evidence="2 3">
    <name type="scientific">Glutamicibacter soli</name>
    <dbReference type="NCBI Taxonomy" id="453836"/>
    <lineage>
        <taxon>Bacteria</taxon>
        <taxon>Bacillati</taxon>
        <taxon>Actinomycetota</taxon>
        <taxon>Actinomycetes</taxon>
        <taxon>Micrococcales</taxon>
        <taxon>Micrococcaceae</taxon>
        <taxon>Glutamicibacter</taxon>
    </lineage>
</organism>
<evidence type="ECO:0000313" key="4">
    <source>
        <dbReference type="Proteomes" id="UP000477543"/>
    </source>
</evidence>
<evidence type="ECO:0000313" key="3">
    <source>
        <dbReference type="Proteomes" id="UP000252167"/>
    </source>
</evidence>
<keyword evidence="3" id="KW-1185">Reference proteome</keyword>
<dbReference type="Proteomes" id="UP000477543">
    <property type="component" value="Unassembled WGS sequence"/>
</dbReference>
<reference evidence="1 4" key="2">
    <citation type="submission" date="2020-01" db="EMBL/GenBank/DDBJ databases">
        <title>Glutamicibacter soli M275.</title>
        <authorList>
            <person name="Meng X."/>
        </authorList>
    </citation>
    <scope>NUCLEOTIDE SEQUENCE [LARGE SCALE GENOMIC DNA]</scope>
    <source>
        <strain evidence="1 4">M275</strain>
    </source>
</reference>